<dbReference type="InterPro" id="IPR045738">
    <property type="entry name" value="DUF6088"/>
</dbReference>
<evidence type="ECO:0000313" key="2">
    <source>
        <dbReference type="Proteomes" id="UP000199315"/>
    </source>
</evidence>
<accession>A0A1D3TYH0</accession>
<protein>
    <submittedName>
        <fullName evidence="1">Transcriptional regulator, AbiEi antitoxin, Type IV TA system</fullName>
    </submittedName>
</protein>
<dbReference type="AlphaFoldDB" id="A0A1D3TYH0"/>
<dbReference type="STRING" id="1619234.SAMN05421730_104316"/>
<dbReference type="OrthoDB" id="9798200at2"/>
<dbReference type="Pfam" id="PF19570">
    <property type="entry name" value="DUF6088"/>
    <property type="match status" value="1"/>
</dbReference>
<reference evidence="1 2" key="1">
    <citation type="submission" date="2016-09" db="EMBL/GenBank/DDBJ databases">
        <authorList>
            <person name="Capua I."/>
            <person name="De Benedictis P."/>
            <person name="Joannis T."/>
            <person name="Lombin L.H."/>
            <person name="Cattoli G."/>
        </authorList>
    </citation>
    <scope>NUCLEOTIDE SEQUENCE [LARGE SCALE GENOMIC DNA]</scope>
    <source>
        <strain evidence="1 2">GluBS11</strain>
    </source>
</reference>
<proteinExistence type="predicted"/>
<organism evidence="1 2">
    <name type="scientific">Anaerobium acetethylicum</name>
    <dbReference type="NCBI Taxonomy" id="1619234"/>
    <lineage>
        <taxon>Bacteria</taxon>
        <taxon>Bacillati</taxon>
        <taxon>Bacillota</taxon>
        <taxon>Clostridia</taxon>
        <taxon>Lachnospirales</taxon>
        <taxon>Lachnospiraceae</taxon>
        <taxon>Anaerobium</taxon>
    </lineage>
</organism>
<gene>
    <name evidence="1" type="ORF">SAMN05421730_104316</name>
</gene>
<evidence type="ECO:0000313" key="1">
    <source>
        <dbReference type="EMBL" id="SCP99496.1"/>
    </source>
</evidence>
<keyword evidence="2" id="KW-1185">Reference proteome</keyword>
<dbReference type="Proteomes" id="UP000199315">
    <property type="component" value="Unassembled WGS sequence"/>
</dbReference>
<sequence length="210" mass="23961">MERPKYNQAIIDRINEMADGTIFITSDFADIATVPAINMALARLMEENKIKRIMRGVYEKPRYSKLLNEFVATDTEKVAYAIARNYNWSIAPAGDTALNLLKLSTQVPAVWLYVSDGPYKEYKYDDIKIKFKHISNKETSGLSYITALTIQAIRAIGKGKVTEREIDILKSVLTDNDKRKIMEEAKGTTAWIYDVIKKIIRERLQGEMNG</sequence>
<dbReference type="EMBL" id="FMKA01000043">
    <property type="protein sequence ID" value="SCP99496.1"/>
    <property type="molecule type" value="Genomic_DNA"/>
</dbReference>
<name>A0A1D3TYH0_9FIRM</name>
<dbReference type="RefSeq" id="WP_091236836.1">
    <property type="nucleotide sequence ID" value="NZ_FMKA01000043.1"/>
</dbReference>